<dbReference type="GO" id="GO:0020037">
    <property type="term" value="F:heme binding"/>
    <property type="evidence" value="ECO:0007669"/>
    <property type="project" value="UniProtKB-UniRule"/>
</dbReference>
<dbReference type="InterPro" id="IPR008068">
    <property type="entry name" value="Cyt_P450_E_grp-I_CYP2B-like"/>
</dbReference>
<feature type="binding site" description="axial binding residue" evidence="11">
    <location>
        <position position="596"/>
    </location>
    <ligand>
        <name>heme</name>
        <dbReference type="ChEBI" id="CHEBI:30413"/>
    </ligand>
    <ligandPart>
        <name>Fe</name>
        <dbReference type="ChEBI" id="CHEBI:18248"/>
    </ligandPart>
</feature>
<evidence type="ECO:0000256" key="10">
    <source>
        <dbReference type="ARBA" id="ARBA00023136"/>
    </source>
</evidence>
<evidence type="ECO:0000256" key="14">
    <source>
        <dbReference type="SAM" id="SignalP"/>
    </source>
</evidence>
<keyword evidence="6 13" id="KW-0492">Microsome</keyword>
<evidence type="ECO:0000256" key="7">
    <source>
        <dbReference type="ARBA" id="ARBA00023002"/>
    </source>
</evidence>
<dbReference type="EC" id="1.14.14.1" evidence="13"/>
<keyword evidence="3 11" id="KW-0349">Heme</keyword>
<keyword evidence="8 11" id="KW-0408">Iron</keyword>
<keyword evidence="4 11" id="KW-0479">Metal-binding</keyword>
<dbReference type="GO" id="GO:0019373">
    <property type="term" value="P:epoxygenase P450 pathway"/>
    <property type="evidence" value="ECO:0007669"/>
    <property type="project" value="TreeGrafter"/>
</dbReference>
<dbReference type="AlphaFoldDB" id="G3IKB8"/>
<comment type="cofactor">
    <cofactor evidence="1 11 13">
        <name>heme</name>
        <dbReference type="ChEBI" id="CHEBI:30413"/>
    </cofactor>
</comment>
<comment type="catalytic activity">
    <reaction evidence="13">
        <text>an organic molecule + reduced [NADPH--hemoprotein reductase] + O2 = an alcohol + oxidized [NADPH--hemoprotein reductase] + H2O + H(+)</text>
        <dbReference type="Rhea" id="RHEA:17149"/>
        <dbReference type="Rhea" id="RHEA-COMP:11964"/>
        <dbReference type="Rhea" id="RHEA-COMP:11965"/>
        <dbReference type="ChEBI" id="CHEBI:15377"/>
        <dbReference type="ChEBI" id="CHEBI:15378"/>
        <dbReference type="ChEBI" id="CHEBI:15379"/>
        <dbReference type="ChEBI" id="CHEBI:30879"/>
        <dbReference type="ChEBI" id="CHEBI:57618"/>
        <dbReference type="ChEBI" id="CHEBI:58210"/>
        <dbReference type="ChEBI" id="CHEBI:142491"/>
        <dbReference type="EC" id="1.14.14.1"/>
    </reaction>
</comment>
<evidence type="ECO:0000256" key="3">
    <source>
        <dbReference type="ARBA" id="ARBA00022617"/>
    </source>
</evidence>
<keyword evidence="9 12" id="KW-0503">Monooxygenase</keyword>
<dbReference type="GO" id="GO:0006805">
    <property type="term" value="P:xenobiotic metabolic process"/>
    <property type="evidence" value="ECO:0007669"/>
    <property type="project" value="TreeGrafter"/>
</dbReference>
<comment type="subcellular location">
    <subcellularLocation>
        <location evidence="13">Endoplasmic reticulum membrane</location>
        <topology evidence="13">Peripheral membrane protein</topology>
    </subcellularLocation>
    <subcellularLocation>
        <location evidence="13">Microsome membrane</location>
        <topology evidence="13">Peripheral membrane protein</topology>
    </subcellularLocation>
</comment>
<evidence type="ECO:0000256" key="13">
    <source>
        <dbReference type="RuleBase" id="RU368046"/>
    </source>
</evidence>
<dbReference type="CDD" id="cd00302">
    <property type="entry name" value="cytochrome_P450"/>
    <property type="match status" value="1"/>
</dbReference>
<feature type="chain" id="PRO_5003445668" description="Cytochrome P450" evidence="14">
    <location>
        <begin position="29"/>
        <end position="651"/>
    </location>
</feature>
<protein>
    <recommendedName>
        <fullName evidence="13">Cytochrome P450</fullName>
        <ecNumber evidence="13">1.14.14.1</ecNumber>
    </recommendedName>
</protein>
<dbReference type="SUPFAM" id="SSF48264">
    <property type="entry name" value="Cytochrome P450"/>
    <property type="match status" value="2"/>
</dbReference>
<dbReference type="InterPro" id="IPR001128">
    <property type="entry name" value="Cyt_P450"/>
</dbReference>
<dbReference type="InParanoid" id="G3IKB8"/>
<evidence type="ECO:0000256" key="12">
    <source>
        <dbReference type="RuleBase" id="RU000461"/>
    </source>
</evidence>
<dbReference type="EMBL" id="JH003555">
    <property type="protein sequence ID" value="EGW14145.1"/>
    <property type="molecule type" value="Genomic_DNA"/>
</dbReference>
<comment type="similarity">
    <text evidence="2 12">Belongs to the cytochrome P450 family.</text>
</comment>
<organism evidence="15 16">
    <name type="scientific">Cricetulus griseus</name>
    <name type="common">Chinese hamster</name>
    <name type="synonym">Cricetulus barabensis griseus</name>
    <dbReference type="NCBI Taxonomy" id="10029"/>
    <lineage>
        <taxon>Eukaryota</taxon>
        <taxon>Metazoa</taxon>
        <taxon>Chordata</taxon>
        <taxon>Craniata</taxon>
        <taxon>Vertebrata</taxon>
        <taxon>Euteleostomi</taxon>
        <taxon>Mammalia</taxon>
        <taxon>Eutheria</taxon>
        <taxon>Euarchontoglires</taxon>
        <taxon>Glires</taxon>
        <taxon>Rodentia</taxon>
        <taxon>Myomorpha</taxon>
        <taxon>Muroidea</taxon>
        <taxon>Cricetidae</taxon>
        <taxon>Cricetinae</taxon>
        <taxon>Cricetulus</taxon>
    </lineage>
</organism>
<sequence length="651" mass="74786">MEASVLLFLTLLLGFVVLLLRGHPKAHGHLPPGPRPLPFLGNLLQMDRRGLLNSFMRLRDKYGDVFTVHLGPRPVVMLYGTEAIREALVDQAEAFSGRGTIAVVKPTFKDYGVIFANGERWKALRRFSLATMRDFGMGKRSVEERIQEEAQCLVEELQKSQGAPLDPKFLFQCITANIICSIVFGERFDYKDRQFLRLLDLIFQIYSLISSFSSQVFELFSGFLKYFPGTHKQIHRNMKEILDYIDHSVEKHRATLDASNPRDFIDTYLLRMEKEKSNPHTEFHHQNLIISVLSLFFAGTETSSTTLRYGFLLMLKYPHVAGAPLDPKFLFKCITANIICSIVFGERFDYKDRQFLRLLDLIFQIYSLISSFSSQVFELFSGFLKYFPGAQVRISKITQEILDYIERSVEQHQKTLDPSNPRDFIDTYLLRMEKEKSNPHTEFQQKNLVLTVLALFFAGTETSSTTLHYGFLLMLKYPHVAEKVQKEIEEVIGSHRLPTLDDRTKMPYTDAVIHEIQRLSDVVPIGVPHKVTKDTLFRGYLLPKDTEVYPILSSALHDPQYFEQPDTFNPDRFLDANGALKKNEAFMPFSIGKRICPGEGIARNELFLFFTTILQNFSLSSPVDPKDIDLSPKESGFGRVPPEYQICFLAR</sequence>
<dbReference type="STRING" id="10029.G3IKB8"/>
<dbReference type="FunCoup" id="G3IKB8">
    <property type="interactions" value="1008"/>
</dbReference>
<comment type="function">
    <text evidence="13">Cytochromes P450 are a group of heme-thiolate monooxygenases. In liver microsomes, this enzyme is involved in an NADPH-dependent electron transport pathway. It oxidizes a variety of structurally unrelated compounds, including steroids, fatty acids, and xenobiotics.</text>
</comment>
<name>G3IKB8_CRIGR</name>
<proteinExistence type="inferred from homology"/>
<dbReference type="GO" id="GO:0016712">
    <property type="term" value="F:oxidoreductase activity, acting on paired donors, with incorporation or reduction of molecular oxygen, reduced flavin or flavoprotein as one donor, and incorporation of one atom of oxygen"/>
    <property type="evidence" value="ECO:0007669"/>
    <property type="project" value="UniProtKB-EC"/>
</dbReference>
<accession>G3IKB8</accession>
<evidence type="ECO:0000256" key="6">
    <source>
        <dbReference type="ARBA" id="ARBA00022848"/>
    </source>
</evidence>
<keyword evidence="14" id="KW-0732">Signal</keyword>
<dbReference type="InterPro" id="IPR050182">
    <property type="entry name" value="Cytochrome_P450_fam2"/>
</dbReference>
<dbReference type="PROSITE" id="PS00086">
    <property type="entry name" value="CYTOCHROME_P450"/>
    <property type="match status" value="1"/>
</dbReference>
<dbReference type="Gene3D" id="1.10.630.10">
    <property type="entry name" value="Cytochrome P450"/>
    <property type="match status" value="2"/>
</dbReference>
<keyword evidence="7 12" id="KW-0560">Oxidoreductase</keyword>
<dbReference type="GO" id="GO:0005789">
    <property type="term" value="C:endoplasmic reticulum membrane"/>
    <property type="evidence" value="ECO:0007669"/>
    <property type="project" value="UniProtKB-SubCell"/>
</dbReference>
<reference evidence="16" key="1">
    <citation type="journal article" date="2011" name="Nat. Biotechnol.">
        <title>The genomic sequence of the Chinese hamster ovary (CHO)-K1 cell line.</title>
        <authorList>
            <person name="Xu X."/>
            <person name="Nagarajan H."/>
            <person name="Lewis N.E."/>
            <person name="Pan S."/>
            <person name="Cai Z."/>
            <person name="Liu X."/>
            <person name="Chen W."/>
            <person name="Xie M."/>
            <person name="Wang W."/>
            <person name="Hammond S."/>
            <person name="Andersen M.R."/>
            <person name="Neff N."/>
            <person name="Passarelli B."/>
            <person name="Koh W."/>
            <person name="Fan H.C."/>
            <person name="Wang J."/>
            <person name="Gui Y."/>
            <person name="Lee K.H."/>
            <person name="Betenbaugh M.J."/>
            <person name="Quake S.R."/>
            <person name="Famili I."/>
            <person name="Palsson B.O."/>
            <person name="Wang J."/>
        </authorList>
    </citation>
    <scope>NUCLEOTIDE SEQUENCE [LARGE SCALE GENOMIC DNA]</scope>
    <source>
        <strain evidence="16">CHO K1 cell line</strain>
    </source>
</reference>
<dbReference type="PANTHER" id="PTHR24300">
    <property type="entry name" value="CYTOCHROME P450 508A4-RELATED"/>
    <property type="match status" value="1"/>
</dbReference>
<evidence type="ECO:0000256" key="8">
    <source>
        <dbReference type="ARBA" id="ARBA00023004"/>
    </source>
</evidence>
<dbReference type="PRINTS" id="PR00463">
    <property type="entry name" value="EP450I"/>
</dbReference>
<evidence type="ECO:0000256" key="4">
    <source>
        <dbReference type="ARBA" id="ARBA00022723"/>
    </source>
</evidence>
<dbReference type="GO" id="GO:0008392">
    <property type="term" value="F:arachidonate epoxygenase activity"/>
    <property type="evidence" value="ECO:0007669"/>
    <property type="project" value="TreeGrafter"/>
</dbReference>
<evidence type="ECO:0000256" key="9">
    <source>
        <dbReference type="ARBA" id="ARBA00023033"/>
    </source>
</evidence>
<dbReference type="PANTHER" id="PTHR24300:SF406">
    <property type="entry name" value="CYTOCHROME P450 2B6"/>
    <property type="match status" value="1"/>
</dbReference>
<keyword evidence="5 13" id="KW-0256">Endoplasmic reticulum</keyword>
<dbReference type="OMA" id="MNRGVIR"/>
<evidence type="ECO:0000313" key="16">
    <source>
        <dbReference type="Proteomes" id="UP000001075"/>
    </source>
</evidence>
<dbReference type="Pfam" id="PF00067">
    <property type="entry name" value="p450"/>
    <property type="match status" value="2"/>
</dbReference>
<keyword evidence="10" id="KW-0472">Membrane</keyword>
<evidence type="ECO:0000313" key="15">
    <source>
        <dbReference type="EMBL" id="EGW14145.1"/>
    </source>
</evidence>
<evidence type="ECO:0000256" key="11">
    <source>
        <dbReference type="PIRSR" id="PIRSR602401-1"/>
    </source>
</evidence>
<dbReference type="InterPro" id="IPR002401">
    <property type="entry name" value="Cyt_P450_E_grp-I"/>
</dbReference>
<dbReference type="Proteomes" id="UP000001075">
    <property type="component" value="Unassembled WGS sequence"/>
</dbReference>
<evidence type="ECO:0000256" key="5">
    <source>
        <dbReference type="ARBA" id="ARBA00022824"/>
    </source>
</evidence>
<dbReference type="InterPro" id="IPR036396">
    <property type="entry name" value="Cyt_P450_sf"/>
</dbReference>
<dbReference type="FunFam" id="1.10.630.10:FF:000001">
    <property type="entry name" value="Cytochrome P450, family 2"/>
    <property type="match status" value="2"/>
</dbReference>
<feature type="signal peptide" evidence="14">
    <location>
        <begin position="1"/>
        <end position="28"/>
    </location>
</feature>
<gene>
    <name evidence="15" type="ORF">I79_024317</name>
</gene>
<dbReference type="PRINTS" id="PR01685">
    <property type="entry name" value="EP450ICYP2B"/>
</dbReference>
<evidence type="ECO:0000256" key="2">
    <source>
        <dbReference type="ARBA" id="ARBA00010617"/>
    </source>
</evidence>
<dbReference type="PRINTS" id="PR00385">
    <property type="entry name" value="P450"/>
</dbReference>
<dbReference type="GO" id="GO:0005506">
    <property type="term" value="F:iron ion binding"/>
    <property type="evidence" value="ECO:0007669"/>
    <property type="project" value="UniProtKB-UniRule"/>
</dbReference>
<dbReference type="InterPro" id="IPR017972">
    <property type="entry name" value="Cyt_P450_CS"/>
</dbReference>
<evidence type="ECO:0000256" key="1">
    <source>
        <dbReference type="ARBA" id="ARBA00001971"/>
    </source>
</evidence>